<dbReference type="EMBL" id="CAUOFW020002514">
    <property type="protein sequence ID" value="CAK9154326.1"/>
    <property type="molecule type" value="Genomic_DNA"/>
</dbReference>
<sequence length="112" mass="12511">MFTRALVFLGEIGGNDINYSLQEGKSIQEVYSYLPYMTEVISNAVRSKSKFEQRTVEVEAGGVHSESRAPSRHRRFLAHFLPSSETQHKTGTPLTIALSLSLVETLARKKSP</sequence>
<evidence type="ECO:0000313" key="1">
    <source>
        <dbReference type="EMBL" id="CAK9154326.1"/>
    </source>
</evidence>
<comment type="caution">
    <text evidence="1">The sequence shown here is derived from an EMBL/GenBank/DDBJ whole genome shotgun (WGS) entry which is preliminary data.</text>
</comment>
<dbReference type="AlphaFoldDB" id="A0ABC8SAT0"/>
<protein>
    <submittedName>
        <fullName evidence="1">Uncharacterized protein</fullName>
    </submittedName>
</protein>
<organism evidence="1 2">
    <name type="scientific">Ilex paraguariensis</name>
    <name type="common">yerba mate</name>
    <dbReference type="NCBI Taxonomy" id="185542"/>
    <lineage>
        <taxon>Eukaryota</taxon>
        <taxon>Viridiplantae</taxon>
        <taxon>Streptophyta</taxon>
        <taxon>Embryophyta</taxon>
        <taxon>Tracheophyta</taxon>
        <taxon>Spermatophyta</taxon>
        <taxon>Magnoliopsida</taxon>
        <taxon>eudicotyledons</taxon>
        <taxon>Gunneridae</taxon>
        <taxon>Pentapetalae</taxon>
        <taxon>asterids</taxon>
        <taxon>campanulids</taxon>
        <taxon>Aquifoliales</taxon>
        <taxon>Aquifoliaceae</taxon>
        <taxon>Ilex</taxon>
    </lineage>
</organism>
<evidence type="ECO:0000313" key="2">
    <source>
        <dbReference type="Proteomes" id="UP001642360"/>
    </source>
</evidence>
<reference evidence="1 2" key="1">
    <citation type="submission" date="2024-02" db="EMBL/GenBank/DDBJ databases">
        <authorList>
            <person name="Vignale AGUSTIN F."/>
            <person name="Sosa J E."/>
            <person name="Modenutti C."/>
        </authorList>
    </citation>
    <scope>NUCLEOTIDE SEQUENCE [LARGE SCALE GENOMIC DNA]</scope>
</reference>
<name>A0ABC8SAT0_9AQUA</name>
<dbReference type="Proteomes" id="UP001642360">
    <property type="component" value="Unassembled WGS sequence"/>
</dbReference>
<proteinExistence type="predicted"/>
<keyword evidence="2" id="KW-1185">Reference proteome</keyword>
<gene>
    <name evidence="1" type="ORF">ILEXP_LOCUS22643</name>
</gene>
<accession>A0ABC8SAT0</accession>